<proteinExistence type="predicted"/>
<dbReference type="EMBL" id="UINC01001046">
    <property type="protein sequence ID" value="SUZ68888.1"/>
    <property type="molecule type" value="Genomic_DNA"/>
</dbReference>
<evidence type="ECO:0000256" key="2">
    <source>
        <dbReference type="ARBA" id="ARBA00022475"/>
    </source>
</evidence>
<keyword evidence="2" id="KW-1003">Cell membrane</keyword>
<comment type="subcellular location">
    <subcellularLocation>
        <location evidence="1">Cell membrane</location>
        <topology evidence="1">Multi-pass membrane protein</topology>
    </subcellularLocation>
</comment>
<evidence type="ECO:0000256" key="5">
    <source>
        <dbReference type="ARBA" id="ARBA00023136"/>
    </source>
</evidence>
<dbReference type="AlphaFoldDB" id="A0A381PQZ1"/>
<dbReference type="PANTHER" id="PTHR30489:SF0">
    <property type="entry name" value="LIPOPROTEIN-RELEASING SYSTEM TRANSMEMBRANE PROTEIN LOLE"/>
    <property type="match status" value="1"/>
</dbReference>
<keyword evidence="4 6" id="KW-1133">Transmembrane helix</keyword>
<name>A0A381PQZ1_9ZZZZ</name>
<dbReference type="GO" id="GO:0044874">
    <property type="term" value="P:lipoprotein localization to outer membrane"/>
    <property type="evidence" value="ECO:0007669"/>
    <property type="project" value="TreeGrafter"/>
</dbReference>
<protein>
    <recommendedName>
        <fullName evidence="7">ABC3 transporter permease C-terminal domain-containing protein</fullName>
    </recommendedName>
</protein>
<dbReference type="GO" id="GO:0098797">
    <property type="term" value="C:plasma membrane protein complex"/>
    <property type="evidence" value="ECO:0007669"/>
    <property type="project" value="TreeGrafter"/>
</dbReference>
<keyword evidence="3 6" id="KW-0812">Transmembrane</keyword>
<reference evidence="8" key="1">
    <citation type="submission" date="2018-05" db="EMBL/GenBank/DDBJ databases">
        <authorList>
            <person name="Lanie J.A."/>
            <person name="Ng W.-L."/>
            <person name="Kazmierczak K.M."/>
            <person name="Andrzejewski T.M."/>
            <person name="Davidsen T.M."/>
            <person name="Wayne K.J."/>
            <person name="Tettelin H."/>
            <person name="Glass J.I."/>
            <person name="Rusch D."/>
            <person name="Podicherti R."/>
            <person name="Tsui H.-C.T."/>
            <person name="Winkler M.E."/>
        </authorList>
    </citation>
    <scope>NUCLEOTIDE SEQUENCE</scope>
</reference>
<feature type="domain" description="ABC3 transporter permease C-terminal" evidence="7">
    <location>
        <begin position="251"/>
        <end position="383"/>
    </location>
</feature>
<accession>A0A381PQZ1</accession>
<evidence type="ECO:0000259" key="7">
    <source>
        <dbReference type="Pfam" id="PF02687"/>
    </source>
</evidence>
<dbReference type="Pfam" id="PF02687">
    <property type="entry name" value="FtsX"/>
    <property type="match status" value="1"/>
</dbReference>
<gene>
    <name evidence="8" type="ORF">METZ01_LOCUS21742</name>
</gene>
<dbReference type="InterPro" id="IPR051447">
    <property type="entry name" value="Lipoprotein-release_system"/>
</dbReference>
<feature type="transmembrane region" description="Helical" evidence="6">
    <location>
        <begin position="360"/>
        <end position="377"/>
    </location>
</feature>
<evidence type="ECO:0000256" key="4">
    <source>
        <dbReference type="ARBA" id="ARBA00022989"/>
    </source>
</evidence>
<evidence type="ECO:0000256" key="1">
    <source>
        <dbReference type="ARBA" id="ARBA00004651"/>
    </source>
</evidence>
<evidence type="ECO:0000256" key="3">
    <source>
        <dbReference type="ARBA" id="ARBA00022692"/>
    </source>
</evidence>
<evidence type="ECO:0000313" key="8">
    <source>
        <dbReference type="EMBL" id="SUZ68888.1"/>
    </source>
</evidence>
<keyword evidence="5 6" id="KW-0472">Membrane</keyword>
<feature type="transmembrane region" description="Helical" evidence="6">
    <location>
        <begin position="294"/>
        <end position="323"/>
    </location>
</feature>
<evidence type="ECO:0000256" key="6">
    <source>
        <dbReference type="SAM" id="Phobius"/>
    </source>
</evidence>
<dbReference type="InterPro" id="IPR003838">
    <property type="entry name" value="ABC3_permease_C"/>
</dbReference>
<sequence>MALGLALLMFTRSLADGGHEDWIDAGVRMGAGHVLVQAPGYRESQSLDDRLSGNQAGAALAALAVLEGPLAPLATTVRLSTNGLASSASSALPVVIDGVDPKTEAGFSQAAERITEGRYLEPGDRLAAYVGQGLVERLGLSLGSRFVLTAQATDGEIQGQLVRVVGVFRTGLPEVDEGLVHIPISVARSWLGAGDAATTVGALLPVSAVAAEVAEAVRFDMGTDDVRVLGWREAYPELDAALRLDDYGDYVFLGILFAIVALAVLNTVLMAVLHRKREFGVLQALGLTPAETGLVVFTEGLLLTALAGVVGMIAGATLTWVFFRNGLDFSFFISEEMTFGGIVIDPVIVPEFRMVQVMQSFLSIAVVGTVASIYPAYHATKIDVGEALKFE</sequence>
<organism evidence="8">
    <name type="scientific">marine metagenome</name>
    <dbReference type="NCBI Taxonomy" id="408172"/>
    <lineage>
        <taxon>unclassified sequences</taxon>
        <taxon>metagenomes</taxon>
        <taxon>ecological metagenomes</taxon>
    </lineage>
</organism>
<feature type="transmembrane region" description="Helical" evidence="6">
    <location>
        <begin position="250"/>
        <end position="273"/>
    </location>
</feature>
<dbReference type="PANTHER" id="PTHR30489">
    <property type="entry name" value="LIPOPROTEIN-RELEASING SYSTEM TRANSMEMBRANE PROTEIN LOLE"/>
    <property type="match status" value="1"/>
</dbReference>